<feature type="domain" description="GST N-terminal" evidence="1">
    <location>
        <begin position="6"/>
        <end position="86"/>
    </location>
</feature>
<dbReference type="SUPFAM" id="SSF52833">
    <property type="entry name" value="Thioredoxin-like"/>
    <property type="match status" value="1"/>
</dbReference>
<evidence type="ECO:0000259" key="2">
    <source>
        <dbReference type="PROSITE" id="PS50405"/>
    </source>
</evidence>
<accession>A0A485LCX8</accession>
<dbReference type="GO" id="GO:0006749">
    <property type="term" value="P:glutathione metabolic process"/>
    <property type="evidence" value="ECO:0007669"/>
    <property type="project" value="TreeGrafter"/>
</dbReference>
<dbReference type="InterPro" id="IPR036249">
    <property type="entry name" value="Thioredoxin-like_sf"/>
</dbReference>
<dbReference type="PANTHER" id="PTHR11571">
    <property type="entry name" value="GLUTATHIONE S-TRANSFERASE"/>
    <property type="match status" value="1"/>
</dbReference>
<evidence type="ECO:0000313" key="3">
    <source>
        <dbReference type="EMBL" id="KAF0689771.1"/>
    </source>
</evidence>
<name>A0A485LCX8_9STRA</name>
<reference evidence="3" key="2">
    <citation type="submission" date="2019-06" db="EMBL/GenBank/DDBJ databases">
        <title>Genomics analysis of Aphanomyces spp. identifies a new class of oomycete effector associated with host adaptation.</title>
        <authorList>
            <person name="Gaulin E."/>
        </authorList>
    </citation>
    <scope>NUCLEOTIDE SEQUENCE</scope>
    <source>
        <strain evidence="3">CBS 578.67</strain>
    </source>
</reference>
<dbReference type="InterPro" id="IPR004045">
    <property type="entry name" value="Glutathione_S-Trfase_N"/>
</dbReference>
<feature type="domain" description="GST C-terminal" evidence="2">
    <location>
        <begin position="88"/>
        <end position="211"/>
    </location>
</feature>
<dbReference type="EMBL" id="VJMH01006412">
    <property type="protein sequence ID" value="KAF0689771.1"/>
    <property type="molecule type" value="Genomic_DNA"/>
</dbReference>
<evidence type="ECO:0000313" key="5">
    <source>
        <dbReference type="Proteomes" id="UP000332933"/>
    </source>
</evidence>
<dbReference type="Pfam" id="PF02798">
    <property type="entry name" value="GST_N"/>
    <property type="match status" value="1"/>
</dbReference>
<dbReference type="InterPro" id="IPR010987">
    <property type="entry name" value="Glutathione-S-Trfase_C-like"/>
</dbReference>
<keyword evidence="5" id="KW-1185">Reference proteome</keyword>
<dbReference type="GO" id="GO:0004364">
    <property type="term" value="F:glutathione transferase activity"/>
    <property type="evidence" value="ECO:0007669"/>
    <property type="project" value="TreeGrafter"/>
</dbReference>
<dbReference type="Gene3D" id="1.20.1050.130">
    <property type="match status" value="1"/>
</dbReference>
<reference evidence="4 5" key="1">
    <citation type="submission" date="2019-03" db="EMBL/GenBank/DDBJ databases">
        <authorList>
            <person name="Gaulin E."/>
            <person name="Dumas B."/>
        </authorList>
    </citation>
    <scope>NUCLEOTIDE SEQUENCE [LARGE SCALE GENOMIC DNA]</scope>
    <source>
        <strain evidence="4">CBS 568.67</strain>
    </source>
</reference>
<evidence type="ECO:0000259" key="1">
    <source>
        <dbReference type="PROSITE" id="PS50404"/>
    </source>
</evidence>
<dbReference type="Pfam" id="PF14497">
    <property type="entry name" value="GST_C_3"/>
    <property type="match status" value="1"/>
</dbReference>
<sequence length="211" mass="23279">MTTTTPSLALTYFGLPGRAELTRLLLAYGNVPFTDTRMTYPEFVSQKSSLTLPFGQLPTLQVNNSTTYGQSMAMARYAAKLVGLYPSDPLLALEADAIVDAIVECYDATFPLLFGDLDDDVRHAKFTQLNTAVFPRALANLEKVVKGPFFTGPTATFADLYLLDLMDNLLGGFPDKIQVETTKYTKLHAIATQLRTCDQLKAYFEAKGQRP</sequence>
<dbReference type="InterPro" id="IPR004046">
    <property type="entry name" value="GST_C"/>
</dbReference>
<dbReference type="SFLD" id="SFLDS00019">
    <property type="entry name" value="Glutathione_Transferase_(cytos"/>
    <property type="match status" value="1"/>
</dbReference>
<dbReference type="PROSITE" id="PS50405">
    <property type="entry name" value="GST_CTER"/>
    <property type="match status" value="1"/>
</dbReference>
<evidence type="ECO:0000313" key="4">
    <source>
        <dbReference type="EMBL" id="VFT95524.1"/>
    </source>
</evidence>
<dbReference type="InterPro" id="IPR040079">
    <property type="entry name" value="Glutathione_S-Trfase"/>
</dbReference>
<gene>
    <name evidence="4" type="primary">Aste57867_18790</name>
    <name evidence="3" type="ORF">As57867_018726</name>
    <name evidence="4" type="ORF">ASTE57867_18790</name>
</gene>
<dbReference type="OrthoDB" id="420389at2759"/>
<organism evidence="4 5">
    <name type="scientific">Aphanomyces stellatus</name>
    <dbReference type="NCBI Taxonomy" id="120398"/>
    <lineage>
        <taxon>Eukaryota</taxon>
        <taxon>Sar</taxon>
        <taxon>Stramenopiles</taxon>
        <taxon>Oomycota</taxon>
        <taxon>Saprolegniomycetes</taxon>
        <taxon>Saprolegniales</taxon>
        <taxon>Verrucalvaceae</taxon>
        <taxon>Aphanomyces</taxon>
    </lineage>
</organism>
<dbReference type="InterPro" id="IPR036282">
    <property type="entry name" value="Glutathione-S-Trfase_C_sf"/>
</dbReference>
<dbReference type="Proteomes" id="UP000332933">
    <property type="component" value="Unassembled WGS sequence"/>
</dbReference>
<dbReference type="PANTHER" id="PTHR11571:SF252">
    <property type="entry name" value="GLUTATHIONE S-TRANSFERASE"/>
    <property type="match status" value="1"/>
</dbReference>
<dbReference type="EMBL" id="CAADRA010006433">
    <property type="protein sequence ID" value="VFT95524.1"/>
    <property type="molecule type" value="Genomic_DNA"/>
</dbReference>
<dbReference type="AlphaFoldDB" id="A0A485LCX8"/>
<proteinExistence type="predicted"/>
<dbReference type="InterPro" id="IPR050213">
    <property type="entry name" value="GST_superfamily"/>
</dbReference>
<protein>
    <submittedName>
        <fullName evidence="4">Aste57867_18790 protein</fullName>
    </submittedName>
</protein>
<dbReference type="PROSITE" id="PS50404">
    <property type="entry name" value="GST_NTER"/>
    <property type="match status" value="1"/>
</dbReference>
<dbReference type="CDD" id="cd03039">
    <property type="entry name" value="GST_N_Sigma_like"/>
    <property type="match status" value="1"/>
</dbReference>
<dbReference type="SUPFAM" id="SSF47616">
    <property type="entry name" value="GST C-terminal domain-like"/>
    <property type="match status" value="1"/>
</dbReference>